<dbReference type="Proteomes" id="UP000261166">
    <property type="component" value="Unassembled WGS sequence"/>
</dbReference>
<dbReference type="AlphaFoldDB" id="A0A3E3INU3"/>
<evidence type="ECO:0000313" key="2">
    <source>
        <dbReference type="Proteomes" id="UP000261166"/>
    </source>
</evidence>
<sequence>MAASVFYHLFPHAANQAPCLHGHLAAAARAGCPVACGGIFAYPPAGLPQIRQDCAAEKKTINLTVWNQKQENL</sequence>
<organism evidence="1 2">
    <name type="scientific">Eisenbergiella massiliensis</name>
    <dbReference type="NCBI Taxonomy" id="1720294"/>
    <lineage>
        <taxon>Bacteria</taxon>
        <taxon>Bacillati</taxon>
        <taxon>Bacillota</taxon>
        <taxon>Clostridia</taxon>
        <taxon>Lachnospirales</taxon>
        <taxon>Lachnospiraceae</taxon>
        <taxon>Eisenbergiella</taxon>
    </lineage>
</organism>
<comment type="caution">
    <text evidence="1">The sequence shown here is derived from an EMBL/GenBank/DDBJ whole genome shotgun (WGS) entry which is preliminary data.</text>
</comment>
<name>A0A3E3INU3_9FIRM</name>
<gene>
    <name evidence="1" type="ORF">DWY69_19170</name>
</gene>
<evidence type="ECO:0000313" key="1">
    <source>
        <dbReference type="EMBL" id="RGE68591.1"/>
    </source>
</evidence>
<proteinExistence type="predicted"/>
<dbReference type="EMBL" id="QVLU01000019">
    <property type="protein sequence ID" value="RGE68591.1"/>
    <property type="molecule type" value="Genomic_DNA"/>
</dbReference>
<protein>
    <submittedName>
        <fullName evidence="1">Uncharacterized protein</fullName>
    </submittedName>
</protein>
<reference evidence="1 2" key="1">
    <citation type="submission" date="2018-08" db="EMBL/GenBank/DDBJ databases">
        <title>A genome reference for cultivated species of the human gut microbiota.</title>
        <authorList>
            <person name="Zou Y."/>
            <person name="Xue W."/>
            <person name="Luo G."/>
        </authorList>
    </citation>
    <scope>NUCLEOTIDE SEQUENCE [LARGE SCALE GENOMIC DNA]</scope>
    <source>
        <strain evidence="1 2">AF26-4BH</strain>
    </source>
</reference>
<accession>A0A3E3INU3</accession>